<reference evidence="1 2" key="1">
    <citation type="submission" date="2016-10" db="EMBL/GenBank/DDBJ databases">
        <authorList>
            <person name="de Groot N.N."/>
        </authorList>
    </citation>
    <scope>NUCLEOTIDE SEQUENCE [LARGE SCALE GENOMIC DNA]</scope>
    <source>
        <strain evidence="1 2">ATCC 43154</strain>
    </source>
</reference>
<dbReference type="Proteomes" id="UP000199470">
    <property type="component" value="Unassembled WGS sequence"/>
</dbReference>
<dbReference type="Pfam" id="PF07751">
    <property type="entry name" value="Abi_2"/>
    <property type="match status" value="1"/>
</dbReference>
<dbReference type="EMBL" id="FOTW01000029">
    <property type="protein sequence ID" value="SFM71761.1"/>
    <property type="molecule type" value="Genomic_DNA"/>
</dbReference>
<dbReference type="OrthoDB" id="9813050at2"/>
<gene>
    <name evidence="1" type="ORF">SAMN02982985_05069</name>
</gene>
<dbReference type="AlphaFoldDB" id="A0A1I4T539"/>
<dbReference type="RefSeq" id="WP_093390478.1">
    <property type="nucleotide sequence ID" value="NZ_FOTW01000029.1"/>
</dbReference>
<evidence type="ECO:0000313" key="1">
    <source>
        <dbReference type="EMBL" id="SFM71761.1"/>
    </source>
</evidence>
<evidence type="ECO:0000313" key="2">
    <source>
        <dbReference type="Proteomes" id="UP000199470"/>
    </source>
</evidence>
<accession>A0A1I4T539</accession>
<dbReference type="STRING" id="758825.SAMN02982985_05069"/>
<protein>
    <submittedName>
        <fullName evidence="1">Abi-like protein</fullName>
    </submittedName>
</protein>
<name>A0A1I4T539_9BURK</name>
<organism evidence="1 2">
    <name type="scientific">Rugamonas rubra</name>
    <dbReference type="NCBI Taxonomy" id="758825"/>
    <lineage>
        <taxon>Bacteria</taxon>
        <taxon>Pseudomonadati</taxon>
        <taxon>Pseudomonadota</taxon>
        <taxon>Betaproteobacteria</taxon>
        <taxon>Burkholderiales</taxon>
        <taxon>Oxalobacteraceae</taxon>
        <taxon>Telluria group</taxon>
        <taxon>Rugamonas</taxon>
    </lineage>
</organism>
<proteinExistence type="predicted"/>
<sequence>MLKHLTAPRLATIQSYFKTKSDKDVLGCYAWNQAVGAGLLPILGDFEVSFRNALHRALSQHFGNVDSVDWMMKRPNPAHAINPAAPALLPARHKLSKKSTEDVTAVVAKIKGKKPSGYRVTPDDIVAALPFGFWEVLIGGLSHSSQPAGLQSTILAAVFPHAPDTLTVPYGDQAFRRRVMDLLKRIRDVRNRIGHHDSLWTTPEFNHQGILGLIPRRPRHTVNSLQLFADNVCWLAGWIDPHIPSYIQNSDHWWSLQALLHRQALVTYRQLGGVVGTYRAILDSTELPQRGKNTFKKRQIKFRERLIAGRYFY</sequence>
<dbReference type="InterPro" id="IPR011664">
    <property type="entry name" value="Abi_system_AbiD/AbiF-like"/>
</dbReference>
<keyword evidence="2" id="KW-1185">Reference proteome</keyword>